<evidence type="ECO:0000313" key="3">
    <source>
        <dbReference type="Proteomes" id="UP000024635"/>
    </source>
</evidence>
<dbReference type="AlphaFoldDB" id="A0A016TUK3"/>
<evidence type="ECO:0000313" key="2">
    <source>
        <dbReference type="EMBL" id="EYC06709.1"/>
    </source>
</evidence>
<feature type="region of interest" description="Disordered" evidence="1">
    <location>
        <begin position="365"/>
        <end position="410"/>
    </location>
</feature>
<dbReference type="Proteomes" id="UP000024635">
    <property type="component" value="Unassembled WGS sequence"/>
</dbReference>
<feature type="region of interest" description="Disordered" evidence="1">
    <location>
        <begin position="200"/>
        <end position="221"/>
    </location>
</feature>
<feature type="compositionally biased region" description="Basic and acidic residues" evidence="1">
    <location>
        <begin position="365"/>
        <end position="375"/>
    </location>
</feature>
<protein>
    <submittedName>
        <fullName evidence="2">Uncharacterized protein</fullName>
    </submittedName>
</protein>
<accession>A0A016TUK3</accession>
<evidence type="ECO:0000256" key="1">
    <source>
        <dbReference type="SAM" id="MobiDB-lite"/>
    </source>
</evidence>
<dbReference type="EMBL" id="JARK01001410">
    <property type="protein sequence ID" value="EYC06709.1"/>
    <property type="molecule type" value="Genomic_DNA"/>
</dbReference>
<comment type="caution">
    <text evidence="2">The sequence shown here is derived from an EMBL/GenBank/DDBJ whole genome shotgun (WGS) entry which is preliminary data.</text>
</comment>
<proteinExistence type="predicted"/>
<name>A0A016TUK3_9BILA</name>
<sequence length="685" mass="77759">MQPSAPSSSNNFSAIARRLLLKRQTQEGPAPTTSAKAPKYEEIHPQPLPVHTNVPAKTEGKPTRNKQRILQFSYEENRYLISSFVANYHEYYGHYSFHATRSALRYIKIRFLEKWAGDLSALRSIKRTSLQVFDKLKKSIYTAHHYIKALKRYHAGEISQLPNLQSYLEPLVAKFLEEEHGLHLQGSSHSSRNFIEEFNEVRPPSTQPAPDEEDVPAASTSVDDELFTKEEWSGEKEPSRIRRVRLTYKENQHLINSLLESYDEYYGLYNTGVSRIDQRAIKEKFHQKWADEMSTLTNYSRTAAQIHGRVRKSLTTVKRYVKALIRYSSGDLSDVPRLPTHLEPLVSKVREHLTILANKPSNVHRDMMHMDRSPSPDEMDAFETGSSVDDEHSRDVACSEAGNNTKDNKTAPFTAEEDQYIVSWLLENYDEYYGCNCPEPTKWRVRTIKNQFHQKWAKQLSALGQHKRTASQIFERIIKNVDMVRSHIEVLEKHWHVDDHPLPSYLEPLVSRVLKHEQLLSNLSGNLTDDYDDMMDHSPPPDETDGLAAIDDEHGMAVLFAPVSDSKTVSETSVVFLPSSEHESKPPAEQAALLLPGSDSGTAEDPTVYLPPNDEEGKPPAEQHAAALLLQNGDDEEPADTVTHATALLPHDADVKDLSDTATSAFDLIPEEVLGVRRPDEESER</sequence>
<feature type="region of interest" description="Disordered" evidence="1">
    <location>
        <begin position="22"/>
        <end position="64"/>
    </location>
</feature>
<organism evidence="2 3">
    <name type="scientific">Ancylostoma ceylanicum</name>
    <dbReference type="NCBI Taxonomy" id="53326"/>
    <lineage>
        <taxon>Eukaryota</taxon>
        <taxon>Metazoa</taxon>
        <taxon>Ecdysozoa</taxon>
        <taxon>Nematoda</taxon>
        <taxon>Chromadorea</taxon>
        <taxon>Rhabditida</taxon>
        <taxon>Rhabditina</taxon>
        <taxon>Rhabditomorpha</taxon>
        <taxon>Strongyloidea</taxon>
        <taxon>Ancylostomatidae</taxon>
        <taxon>Ancylostomatinae</taxon>
        <taxon>Ancylostoma</taxon>
    </lineage>
</organism>
<dbReference type="OrthoDB" id="5904428at2759"/>
<keyword evidence="3" id="KW-1185">Reference proteome</keyword>
<reference evidence="3" key="1">
    <citation type="journal article" date="2015" name="Nat. Genet.">
        <title>The genome and transcriptome of the zoonotic hookworm Ancylostoma ceylanicum identify infection-specific gene families.</title>
        <authorList>
            <person name="Schwarz E.M."/>
            <person name="Hu Y."/>
            <person name="Antoshechkin I."/>
            <person name="Miller M.M."/>
            <person name="Sternberg P.W."/>
            <person name="Aroian R.V."/>
        </authorList>
    </citation>
    <scope>NUCLEOTIDE SEQUENCE</scope>
    <source>
        <strain evidence="3">HY135</strain>
    </source>
</reference>
<gene>
    <name evidence="2" type="primary">Acey_s0074.g847</name>
    <name evidence="2" type="ORF">Y032_0074g847</name>
</gene>